<dbReference type="AlphaFoldDB" id="A0A926QN70"/>
<reference evidence="1" key="1">
    <citation type="submission" date="2020-09" db="EMBL/GenBank/DDBJ databases">
        <title>Draft Genome Sequence of Paenibacillus sp. WST5.</title>
        <authorList>
            <person name="Bao Z."/>
        </authorList>
    </citation>
    <scope>NUCLEOTIDE SEQUENCE</scope>
    <source>
        <strain evidence="1">WST5</strain>
    </source>
</reference>
<protein>
    <recommendedName>
        <fullName evidence="3">Esterase</fullName>
    </recommendedName>
</protein>
<dbReference type="Pfam" id="PF00756">
    <property type="entry name" value="Esterase"/>
    <property type="match status" value="1"/>
</dbReference>
<evidence type="ECO:0000313" key="2">
    <source>
        <dbReference type="Proteomes" id="UP000650466"/>
    </source>
</evidence>
<evidence type="ECO:0008006" key="3">
    <source>
        <dbReference type="Google" id="ProtNLM"/>
    </source>
</evidence>
<dbReference type="Proteomes" id="UP000650466">
    <property type="component" value="Unassembled WGS sequence"/>
</dbReference>
<proteinExistence type="predicted"/>
<organism evidence="1 2">
    <name type="scientific">Paenibacillus sedimenti</name>
    <dbReference type="NCBI Taxonomy" id="2770274"/>
    <lineage>
        <taxon>Bacteria</taxon>
        <taxon>Bacillati</taxon>
        <taxon>Bacillota</taxon>
        <taxon>Bacilli</taxon>
        <taxon>Bacillales</taxon>
        <taxon>Paenibacillaceae</taxon>
        <taxon>Paenibacillus</taxon>
    </lineage>
</organism>
<evidence type="ECO:0000313" key="1">
    <source>
        <dbReference type="EMBL" id="MBD0384673.1"/>
    </source>
</evidence>
<dbReference type="EMBL" id="JACVVD010000023">
    <property type="protein sequence ID" value="MBD0384673.1"/>
    <property type="molecule type" value="Genomic_DNA"/>
</dbReference>
<dbReference type="Gene3D" id="3.40.50.1820">
    <property type="entry name" value="alpha/beta hydrolase"/>
    <property type="match status" value="1"/>
</dbReference>
<keyword evidence="2" id="KW-1185">Reference proteome</keyword>
<accession>A0A926QN70</accession>
<gene>
    <name evidence="1" type="ORF">ICC18_32045</name>
</gene>
<dbReference type="InterPro" id="IPR029058">
    <property type="entry name" value="AB_hydrolase_fold"/>
</dbReference>
<dbReference type="RefSeq" id="WP_188178433.1">
    <property type="nucleotide sequence ID" value="NZ_JACVVD010000023.1"/>
</dbReference>
<sequence>MTTRLMDSVESSYNIDNNRIYGTGQSMGCMTVMLLAAEHPDLFTAEMFVDGQWDVNKLASLAGQKFFYFAAEGDDKAYAGQTDLLPVLQKDGAKVSTATWDATWSADQFTSAVKSELAKETVFIS</sequence>
<dbReference type="SUPFAM" id="SSF53474">
    <property type="entry name" value="alpha/beta-Hydrolases"/>
    <property type="match status" value="1"/>
</dbReference>
<dbReference type="InterPro" id="IPR000801">
    <property type="entry name" value="Esterase-like"/>
</dbReference>
<name>A0A926QN70_9BACL</name>
<comment type="caution">
    <text evidence="1">The sequence shown here is derived from an EMBL/GenBank/DDBJ whole genome shotgun (WGS) entry which is preliminary data.</text>
</comment>